<feature type="domain" description="C2H2-type" evidence="4">
    <location>
        <begin position="407"/>
        <end position="434"/>
    </location>
</feature>
<dbReference type="EMBL" id="LYXU01000003">
    <property type="protein sequence ID" value="OBS22802.1"/>
    <property type="molecule type" value="Genomic_DNA"/>
</dbReference>
<dbReference type="InterPro" id="IPR054464">
    <property type="entry name" value="ULD_fung"/>
</dbReference>
<evidence type="ECO:0000313" key="6">
    <source>
        <dbReference type="Proteomes" id="UP000091967"/>
    </source>
</evidence>
<keyword evidence="1" id="KW-0040">ANK repeat</keyword>
<dbReference type="InterPro" id="IPR013087">
    <property type="entry name" value="Znf_C2H2_type"/>
</dbReference>
<dbReference type="PANTHER" id="PTHR35391">
    <property type="entry name" value="C2H2-TYPE DOMAIN-CONTAINING PROTEIN-RELATED"/>
    <property type="match status" value="1"/>
</dbReference>
<feature type="region of interest" description="Disordered" evidence="3">
    <location>
        <begin position="451"/>
        <end position="486"/>
    </location>
</feature>
<dbReference type="Proteomes" id="UP000091967">
    <property type="component" value="Unassembled WGS sequence"/>
</dbReference>
<keyword evidence="6" id="KW-1185">Reference proteome</keyword>
<dbReference type="Pfam" id="PF26082">
    <property type="entry name" value="zf-C2H2_AcuF"/>
    <property type="match status" value="1"/>
</dbReference>
<feature type="compositionally biased region" description="Basic and acidic residues" evidence="3">
    <location>
        <begin position="470"/>
        <end position="480"/>
    </location>
</feature>
<dbReference type="Pfam" id="PF12796">
    <property type="entry name" value="Ank_2"/>
    <property type="match status" value="1"/>
</dbReference>
<dbReference type="SUPFAM" id="SSF48403">
    <property type="entry name" value="Ankyrin repeat"/>
    <property type="match status" value="1"/>
</dbReference>
<gene>
    <name evidence="5" type="ORF">FPOA_09128</name>
</gene>
<dbReference type="SMART" id="SM00248">
    <property type="entry name" value="ANK"/>
    <property type="match status" value="2"/>
</dbReference>
<feature type="domain" description="C2H2-type" evidence="4">
    <location>
        <begin position="355"/>
        <end position="381"/>
    </location>
</feature>
<feature type="domain" description="C2H2-type" evidence="4">
    <location>
        <begin position="323"/>
        <end position="351"/>
    </location>
</feature>
<feature type="repeat" description="ANK" evidence="1">
    <location>
        <begin position="518"/>
        <end position="544"/>
    </location>
</feature>
<comment type="caution">
    <text evidence="5">The sequence shown here is derived from an EMBL/GenBank/DDBJ whole genome shotgun (WGS) entry which is preliminary data.</text>
</comment>
<name>A0A1B8AQH9_FUSPO</name>
<dbReference type="InterPro" id="IPR036770">
    <property type="entry name" value="Ankyrin_rpt-contain_sf"/>
</dbReference>
<feature type="repeat" description="ANK" evidence="1">
    <location>
        <begin position="485"/>
        <end position="517"/>
    </location>
</feature>
<feature type="domain" description="C2H2-type" evidence="4">
    <location>
        <begin position="295"/>
        <end position="317"/>
    </location>
</feature>
<dbReference type="STRING" id="36050.A0A1B8AQH9"/>
<accession>A0A1B8AQH9</accession>
<dbReference type="PROSITE" id="PS50297">
    <property type="entry name" value="ANK_REP_REGION"/>
    <property type="match status" value="1"/>
</dbReference>
<dbReference type="AlphaFoldDB" id="A0A1B8AQH9"/>
<evidence type="ECO:0000259" key="4">
    <source>
        <dbReference type="SMART" id="SM00355"/>
    </source>
</evidence>
<proteinExistence type="predicted"/>
<dbReference type="PROSITE" id="PS50088">
    <property type="entry name" value="ANK_REPEAT"/>
    <property type="match status" value="2"/>
</dbReference>
<keyword evidence="2" id="KW-0175">Coiled coil</keyword>
<dbReference type="InterPro" id="IPR002110">
    <property type="entry name" value="Ankyrin_rpt"/>
</dbReference>
<reference evidence="5 6" key="1">
    <citation type="submission" date="2016-06" db="EMBL/GenBank/DDBJ databases">
        <title>Living apart together: crosstalk between the core and supernumerary genomes in a fungal plant pathogen.</title>
        <authorList>
            <person name="Vanheule A."/>
            <person name="Audenaert K."/>
            <person name="Warris S."/>
            <person name="Van De Geest H."/>
            <person name="Schijlen E."/>
            <person name="Hofte M."/>
            <person name="De Saeger S."/>
            <person name="Haesaert G."/>
            <person name="Waalwijk C."/>
            <person name="Van Der Lee T."/>
        </authorList>
    </citation>
    <scope>NUCLEOTIDE SEQUENCE [LARGE SCALE GENOMIC DNA]</scope>
    <source>
        <strain evidence="5 6">2516</strain>
    </source>
</reference>
<dbReference type="Gene3D" id="1.25.40.20">
    <property type="entry name" value="Ankyrin repeat-containing domain"/>
    <property type="match status" value="1"/>
</dbReference>
<sequence length="1014" mass="114888">MEQGSSEGDPAPTLRGLSEKSFTTLNQAIAHTTDTTADDLRITLEDERGRLRVWASNLGALQQETSRKSLDYRLRDAPLMRTTVALGLEDLHSSTDRALAILNGSLPNRSASLPSEGLDTGSTQTINELDELIAGIHSAINHLFGISILIRRHKPRGRFLDLDDFTLESSQDITYVADRFPKAKSNLWLARRLGNNISKQRKIIQYRQEHRASLAKEYIEQSGDAATVVATTYQEKDHSEASPELSKGVSSSGISAFTTATSFQSLTDGEDTGRSIPDLSDMTLDGVQLQYGEPFECPYCRTIQVLANRYQWKRHVFTDLQPYMCTIRNCKDGNKSFSTRGEWFEHESNVHRWQWDCSWCNSPNSTFPSSEEFKQHLNKSHPGMATEAQMPLIIEACERPLKTFKSGSCPLCEDWNPTLISNNAKGFSRHLARHLQQLSLASLPISIPGLEIRNSDDTSDVGDGSSNGSGDRESLKHDQDNPSPQHEASLVWAAEKGLEDTVMSLLESGADVNKRNSDGKTPLYLAAKNRHEGIVRLLLDHGANDISIRPPEDMIEQSEEQIAQDNLTMEEIIRLKIEQERKKAETAAVAEENARKEAQELKAKIEEEAKGKLEELKGMADQDPIRFKDAVGRKFNFPFHLCAAWQGMEELIKQAFMQVDVLGPHVMEGHYDLIGPDGEIILPSVWEKVIQPGWDITMTMWPMDKEPIITQTTFSIIQKLRNMATVTSLTYGEGHDIVDFTKRRNIVSIFEKAINKGEALHVTNATFDNTDPAPGRPKKAIIKYLTESRGKEKCRLIKEGDHVHFGYDIRKITYGRREDPTDYTGKKKVYAAFMSALEHQESIIINNDLFGKDPNPGVAKFFTIEYKVAYDHFNTEIGSDSGTYKRRAVYEGGRVDFLWEILRIEYCATEKNDFWWGRHVNQATTINDPEVFRKFYEQWLPKKNLYVCNELMGPDPYPGKAKRARMLARYPEDRGYTYCWMTGDEGENMSWTTPEQFNRDTSNWMEFVGLFEGP</sequence>
<dbReference type="OMA" id="SCPLCED"/>
<evidence type="ECO:0000313" key="5">
    <source>
        <dbReference type="EMBL" id="OBS22802.1"/>
    </source>
</evidence>
<dbReference type="PANTHER" id="PTHR35391:SF7">
    <property type="entry name" value="C2H2-TYPE DOMAIN-CONTAINING PROTEIN"/>
    <property type="match status" value="1"/>
</dbReference>
<protein>
    <recommendedName>
        <fullName evidence="4">C2H2-type domain-containing protein</fullName>
    </recommendedName>
</protein>
<feature type="coiled-coil region" evidence="2">
    <location>
        <begin position="577"/>
        <end position="622"/>
    </location>
</feature>
<dbReference type="Pfam" id="PF22893">
    <property type="entry name" value="ULD_2"/>
    <property type="match status" value="1"/>
</dbReference>
<dbReference type="SMART" id="SM00355">
    <property type="entry name" value="ZnF_C2H2"/>
    <property type="match status" value="4"/>
</dbReference>
<dbReference type="InterPro" id="IPR058925">
    <property type="entry name" value="zf-C2H2_AcuF"/>
</dbReference>
<organism evidence="5 6">
    <name type="scientific">Fusarium poae</name>
    <dbReference type="NCBI Taxonomy" id="36050"/>
    <lineage>
        <taxon>Eukaryota</taxon>
        <taxon>Fungi</taxon>
        <taxon>Dikarya</taxon>
        <taxon>Ascomycota</taxon>
        <taxon>Pezizomycotina</taxon>
        <taxon>Sordariomycetes</taxon>
        <taxon>Hypocreomycetidae</taxon>
        <taxon>Hypocreales</taxon>
        <taxon>Nectriaceae</taxon>
        <taxon>Fusarium</taxon>
    </lineage>
</organism>
<evidence type="ECO:0000256" key="3">
    <source>
        <dbReference type="SAM" id="MobiDB-lite"/>
    </source>
</evidence>
<evidence type="ECO:0000256" key="2">
    <source>
        <dbReference type="SAM" id="Coils"/>
    </source>
</evidence>
<evidence type="ECO:0000256" key="1">
    <source>
        <dbReference type="PROSITE-ProRule" id="PRU00023"/>
    </source>
</evidence>